<proteinExistence type="predicted"/>
<organism evidence="1">
    <name type="scientific">Arundo donax</name>
    <name type="common">Giant reed</name>
    <name type="synonym">Donax arundinaceus</name>
    <dbReference type="NCBI Taxonomy" id="35708"/>
    <lineage>
        <taxon>Eukaryota</taxon>
        <taxon>Viridiplantae</taxon>
        <taxon>Streptophyta</taxon>
        <taxon>Embryophyta</taxon>
        <taxon>Tracheophyta</taxon>
        <taxon>Spermatophyta</taxon>
        <taxon>Magnoliopsida</taxon>
        <taxon>Liliopsida</taxon>
        <taxon>Poales</taxon>
        <taxon>Poaceae</taxon>
        <taxon>PACMAD clade</taxon>
        <taxon>Arundinoideae</taxon>
        <taxon>Arundineae</taxon>
        <taxon>Arundo</taxon>
    </lineage>
</organism>
<name>A0A0A8XZY1_ARUDO</name>
<reference evidence="1" key="2">
    <citation type="journal article" date="2015" name="Data Brief">
        <title>Shoot transcriptome of the giant reed, Arundo donax.</title>
        <authorList>
            <person name="Barrero R.A."/>
            <person name="Guerrero F.D."/>
            <person name="Moolhuijzen P."/>
            <person name="Goolsby J.A."/>
            <person name="Tidwell J."/>
            <person name="Bellgard S.E."/>
            <person name="Bellgard M.I."/>
        </authorList>
    </citation>
    <scope>NUCLEOTIDE SEQUENCE</scope>
    <source>
        <tissue evidence="1">Shoot tissue taken approximately 20 cm above the soil surface</tissue>
    </source>
</reference>
<dbReference type="AlphaFoldDB" id="A0A0A8XZY1"/>
<accession>A0A0A8XZY1</accession>
<evidence type="ECO:0000313" key="1">
    <source>
        <dbReference type="EMBL" id="JAD19549.1"/>
    </source>
</evidence>
<dbReference type="EMBL" id="GBRH01278346">
    <property type="protein sequence ID" value="JAD19549.1"/>
    <property type="molecule type" value="Transcribed_RNA"/>
</dbReference>
<sequence>MASWYLVPYRKLLHDGCLSSHTGSSGDKIPCKLILNSIFLCFRRNLYGVYWSTCN</sequence>
<protein>
    <submittedName>
        <fullName evidence="1">Uncharacterized protein</fullName>
    </submittedName>
</protein>
<reference evidence="1" key="1">
    <citation type="submission" date="2014-09" db="EMBL/GenBank/DDBJ databases">
        <authorList>
            <person name="Magalhaes I.L.F."/>
            <person name="Oliveira U."/>
            <person name="Santos F.R."/>
            <person name="Vidigal T.H.D.A."/>
            <person name="Brescovit A.D."/>
            <person name="Santos A.J."/>
        </authorList>
    </citation>
    <scope>NUCLEOTIDE SEQUENCE</scope>
    <source>
        <tissue evidence="1">Shoot tissue taken approximately 20 cm above the soil surface</tissue>
    </source>
</reference>